<evidence type="ECO:0000256" key="1">
    <source>
        <dbReference type="SAM" id="MobiDB-lite"/>
    </source>
</evidence>
<name>A0A484KAS2_9ASTE</name>
<protein>
    <submittedName>
        <fullName evidence="2">Uncharacterized protein</fullName>
    </submittedName>
</protein>
<reference evidence="2 3" key="1">
    <citation type="submission" date="2018-04" db="EMBL/GenBank/DDBJ databases">
        <authorList>
            <person name="Vogel A."/>
        </authorList>
    </citation>
    <scope>NUCLEOTIDE SEQUENCE [LARGE SCALE GENOMIC DNA]</scope>
</reference>
<accession>A0A484KAS2</accession>
<feature type="compositionally biased region" description="Basic and acidic residues" evidence="1">
    <location>
        <begin position="99"/>
        <end position="108"/>
    </location>
</feature>
<dbReference type="EMBL" id="OOIL02000182">
    <property type="protein sequence ID" value="VFQ61615.1"/>
    <property type="molecule type" value="Genomic_DNA"/>
</dbReference>
<feature type="region of interest" description="Disordered" evidence="1">
    <location>
        <begin position="99"/>
        <end position="125"/>
    </location>
</feature>
<keyword evidence="3" id="KW-1185">Reference proteome</keyword>
<dbReference type="AlphaFoldDB" id="A0A484KAS2"/>
<evidence type="ECO:0000313" key="2">
    <source>
        <dbReference type="EMBL" id="VFQ61615.1"/>
    </source>
</evidence>
<evidence type="ECO:0000313" key="3">
    <source>
        <dbReference type="Proteomes" id="UP000595140"/>
    </source>
</evidence>
<dbReference type="Proteomes" id="UP000595140">
    <property type="component" value="Unassembled WGS sequence"/>
</dbReference>
<organism evidence="2 3">
    <name type="scientific">Cuscuta campestris</name>
    <dbReference type="NCBI Taxonomy" id="132261"/>
    <lineage>
        <taxon>Eukaryota</taxon>
        <taxon>Viridiplantae</taxon>
        <taxon>Streptophyta</taxon>
        <taxon>Embryophyta</taxon>
        <taxon>Tracheophyta</taxon>
        <taxon>Spermatophyta</taxon>
        <taxon>Magnoliopsida</taxon>
        <taxon>eudicotyledons</taxon>
        <taxon>Gunneridae</taxon>
        <taxon>Pentapetalae</taxon>
        <taxon>asterids</taxon>
        <taxon>lamiids</taxon>
        <taxon>Solanales</taxon>
        <taxon>Convolvulaceae</taxon>
        <taxon>Cuscuteae</taxon>
        <taxon>Cuscuta</taxon>
        <taxon>Cuscuta subgen. Grammica</taxon>
        <taxon>Cuscuta sect. Cleistogrammica</taxon>
    </lineage>
</organism>
<gene>
    <name evidence="2" type="ORF">CCAM_LOCUS3391</name>
</gene>
<proteinExistence type="predicted"/>
<sequence>MAEEEAFEEVPMSNALSKKLRNKLQSINEEDVSSPIEAKEMFRRRVNRVLMAFDVNKRLDISNEGHYIAKVVRKRVRMQALENQEAEAEALRAQLEKRQAELQEKARNEFSAPPQNQEAEAEAETLRAQLEKRQAELQEKAGN</sequence>